<evidence type="ECO:0000256" key="3">
    <source>
        <dbReference type="ARBA" id="ARBA00022448"/>
    </source>
</evidence>
<dbReference type="PROSITE" id="PS50893">
    <property type="entry name" value="ABC_TRANSPORTER_2"/>
    <property type="match status" value="1"/>
</dbReference>
<feature type="transmembrane region" description="Helical" evidence="10">
    <location>
        <begin position="216"/>
        <end position="235"/>
    </location>
</feature>
<dbReference type="FunFam" id="3.40.50.300:FF:000251">
    <property type="entry name" value="ABC transporter B family member 19"/>
    <property type="match status" value="1"/>
</dbReference>
<comment type="similarity">
    <text evidence="2">Belongs to the ABC transporter superfamily. ABCB family. Multidrug resistance exporter (TC 3.A.1.201) subfamily.</text>
</comment>
<feature type="transmembrane region" description="Helical" evidence="10">
    <location>
        <begin position="316"/>
        <end position="336"/>
    </location>
</feature>
<keyword evidence="4 10" id="KW-0812">Transmembrane</keyword>
<dbReference type="Gene3D" id="3.40.50.300">
    <property type="entry name" value="P-loop containing nucleotide triphosphate hydrolases"/>
    <property type="match status" value="1"/>
</dbReference>
<dbReference type="InterPro" id="IPR003593">
    <property type="entry name" value="AAA+_ATPase"/>
</dbReference>
<comment type="subcellular location">
    <subcellularLocation>
        <location evidence="1">Membrane</location>
        <topology evidence="1">Multi-pass membrane protein</topology>
    </subcellularLocation>
</comment>
<feature type="compositionally biased region" description="Polar residues" evidence="9">
    <location>
        <begin position="1"/>
        <end position="20"/>
    </location>
</feature>
<evidence type="ECO:0000256" key="4">
    <source>
        <dbReference type="ARBA" id="ARBA00022692"/>
    </source>
</evidence>
<dbReference type="CDD" id="cd03249">
    <property type="entry name" value="ABC_MTABC3_MDL1_MDL2"/>
    <property type="match status" value="1"/>
</dbReference>
<name>A0A9W7BKL8_9STRA</name>
<feature type="region of interest" description="Disordered" evidence="9">
    <location>
        <begin position="1"/>
        <end position="43"/>
    </location>
</feature>
<dbReference type="GO" id="GO:0016887">
    <property type="term" value="F:ATP hydrolysis activity"/>
    <property type="evidence" value="ECO:0007669"/>
    <property type="project" value="InterPro"/>
</dbReference>
<dbReference type="SMART" id="SM00382">
    <property type="entry name" value="AAA"/>
    <property type="match status" value="1"/>
</dbReference>
<dbReference type="EMBL" id="BLQM01000488">
    <property type="protein sequence ID" value="GMH92151.1"/>
    <property type="molecule type" value="Genomic_DNA"/>
</dbReference>
<accession>A0A9W7BKL8</accession>
<dbReference type="InterPro" id="IPR027417">
    <property type="entry name" value="P-loop_NTPase"/>
</dbReference>
<evidence type="ECO:0000256" key="5">
    <source>
        <dbReference type="ARBA" id="ARBA00022741"/>
    </source>
</evidence>
<reference evidence="14" key="1">
    <citation type="journal article" date="2023" name="Commun. Biol.">
        <title>Genome analysis of Parmales, the sister group of diatoms, reveals the evolutionary specialization of diatoms from phago-mixotrophs to photoautotrophs.</title>
        <authorList>
            <person name="Ban H."/>
            <person name="Sato S."/>
            <person name="Yoshikawa S."/>
            <person name="Yamada K."/>
            <person name="Nakamura Y."/>
            <person name="Ichinomiya M."/>
            <person name="Sato N."/>
            <person name="Blanc-Mathieu R."/>
            <person name="Endo H."/>
            <person name="Kuwata A."/>
            <person name="Ogata H."/>
        </authorList>
    </citation>
    <scope>NUCLEOTIDE SEQUENCE [LARGE SCALE GENOMIC DNA]</scope>
</reference>
<dbReference type="PROSITE" id="PS00211">
    <property type="entry name" value="ABC_TRANSPORTER_1"/>
    <property type="match status" value="1"/>
</dbReference>
<dbReference type="FunFam" id="1.20.1560.10:FF:000058">
    <property type="entry name" value="ABC transporter B family member 25"/>
    <property type="match status" value="1"/>
</dbReference>
<dbReference type="PROSITE" id="PS50929">
    <property type="entry name" value="ABC_TM1F"/>
    <property type="match status" value="1"/>
</dbReference>
<dbReference type="Pfam" id="PF00664">
    <property type="entry name" value="ABC_membrane"/>
    <property type="match status" value="1"/>
</dbReference>
<dbReference type="GO" id="GO:0005743">
    <property type="term" value="C:mitochondrial inner membrane"/>
    <property type="evidence" value="ECO:0007669"/>
    <property type="project" value="TreeGrafter"/>
</dbReference>
<evidence type="ECO:0000256" key="9">
    <source>
        <dbReference type="SAM" id="MobiDB-lite"/>
    </source>
</evidence>
<keyword evidence="7 10" id="KW-1133">Transmembrane helix</keyword>
<evidence type="ECO:0000256" key="7">
    <source>
        <dbReference type="ARBA" id="ARBA00022989"/>
    </source>
</evidence>
<evidence type="ECO:0000256" key="10">
    <source>
        <dbReference type="SAM" id="Phobius"/>
    </source>
</evidence>
<dbReference type="GO" id="GO:0015421">
    <property type="term" value="F:ABC-type oligopeptide transporter activity"/>
    <property type="evidence" value="ECO:0007669"/>
    <property type="project" value="TreeGrafter"/>
</dbReference>
<proteinExistence type="inferred from homology"/>
<keyword evidence="6" id="KW-0067">ATP-binding</keyword>
<dbReference type="GO" id="GO:0090374">
    <property type="term" value="P:oligopeptide export from mitochondrion"/>
    <property type="evidence" value="ECO:0007669"/>
    <property type="project" value="TreeGrafter"/>
</dbReference>
<dbReference type="SUPFAM" id="SSF52540">
    <property type="entry name" value="P-loop containing nucleoside triphosphate hydrolases"/>
    <property type="match status" value="1"/>
</dbReference>
<feature type="transmembrane region" description="Helical" evidence="10">
    <location>
        <begin position="116"/>
        <end position="142"/>
    </location>
</feature>
<feature type="domain" description="ABC transmembrane type-1" evidence="12">
    <location>
        <begin position="73"/>
        <end position="376"/>
    </location>
</feature>
<evidence type="ECO:0000313" key="14">
    <source>
        <dbReference type="Proteomes" id="UP001162640"/>
    </source>
</evidence>
<feature type="transmembrane region" description="Helical" evidence="10">
    <location>
        <begin position="68"/>
        <end position="92"/>
    </location>
</feature>
<keyword evidence="5" id="KW-0547">Nucleotide-binding</keyword>
<dbReference type="AlphaFoldDB" id="A0A9W7BKL8"/>
<gene>
    <name evidence="13" type="ORF">TL16_g12260</name>
</gene>
<evidence type="ECO:0000313" key="13">
    <source>
        <dbReference type="EMBL" id="GMH92151.1"/>
    </source>
</evidence>
<evidence type="ECO:0000256" key="1">
    <source>
        <dbReference type="ARBA" id="ARBA00004141"/>
    </source>
</evidence>
<dbReference type="InterPro" id="IPR011527">
    <property type="entry name" value="ABC1_TM_dom"/>
</dbReference>
<feature type="transmembrane region" description="Helical" evidence="10">
    <location>
        <begin position="356"/>
        <end position="375"/>
    </location>
</feature>
<dbReference type="InterPro" id="IPR039421">
    <property type="entry name" value="Type_1_exporter"/>
</dbReference>
<dbReference type="PANTHER" id="PTHR43394:SF1">
    <property type="entry name" value="ATP-BINDING CASSETTE SUB-FAMILY B MEMBER 10, MITOCHONDRIAL"/>
    <property type="match status" value="1"/>
</dbReference>
<feature type="transmembrane region" description="Helical" evidence="10">
    <location>
        <begin position="187"/>
        <end position="210"/>
    </location>
</feature>
<keyword evidence="3" id="KW-0813">Transport</keyword>
<dbReference type="InterPro" id="IPR017871">
    <property type="entry name" value="ABC_transporter-like_CS"/>
</dbReference>
<dbReference type="InterPro" id="IPR036640">
    <property type="entry name" value="ABC1_TM_sf"/>
</dbReference>
<keyword evidence="8 10" id="KW-0472">Membrane</keyword>
<evidence type="ECO:0000259" key="11">
    <source>
        <dbReference type="PROSITE" id="PS50893"/>
    </source>
</evidence>
<organism evidence="13 14">
    <name type="scientific">Triparma laevis f. inornata</name>
    <dbReference type="NCBI Taxonomy" id="1714386"/>
    <lineage>
        <taxon>Eukaryota</taxon>
        <taxon>Sar</taxon>
        <taxon>Stramenopiles</taxon>
        <taxon>Ochrophyta</taxon>
        <taxon>Bolidophyceae</taxon>
        <taxon>Parmales</taxon>
        <taxon>Triparmaceae</taxon>
        <taxon>Triparma</taxon>
    </lineage>
</organism>
<comment type="caution">
    <text evidence="13">The sequence shown here is derived from an EMBL/GenBank/DDBJ whole genome shotgun (WGS) entry which is preliminary data.</text>
</comment>
<sequence>MASLTTGGATPVSYSKVHTATQDHKEVDVESGLEQEQDGVGPPLVYDEKTQTPDVSTSRLLAIAKPEWGIMSIGFFFLIITQVATMAIPWYFGRLIDVISDGEKTKEENREEMREIVIQLLIIMVVASFFLFFRGFIFNGAGERVVARLRIRLFKAILQQEIAFFDKNKTGELLSRLSSDTSKLQDAATASVSMFFRTCISVVISIILMFVTSAKLTGVMLVAVPLLIVFAVTYGRFVKRISKRYTDALAKAADVANESISNIRTTRAFAAEDVEVGRYAKLIGDPDDKTDNYWCWMPNRESSYSLGIKKAMGHGGFIGVVGGLGQVTLVGLLWYGGELVLNEEMTAGRLITFMMYALQTGASLAVFAGLFSSFMDAMGASSRTFEIIDREPELKLRGGKPVDQLQGEIKFDNVSFHYPSRKDITVLDQFHLDIAKNSTVALVGQSGGGKSTVISLLERFYDVSSGTISIDGMDLRDLDPSLMRLNFGLVSQEPVLFGVSILDNISYGWAAKHYNDPEKHTEAPPRERIIEVAKMANAHSFIETFPEGYDTLVGERGIKLSGGQKQRIAIARALLVDPSILLLDEATSALDAQSEEVVQEAIDRVMEGRTVVIVAHRLSTIQAADIIVMMKDHKIVDKGSHTELMKRCSDARASGRTINQILNHICQQRRVHMLLHSARTLELDILLYPVPISGNESWQVVVENDEMQISPRARNHHLV</sequence>
<feature type="domain" description="ABC transporter" evidence="11">
    <location>
        <begin position="409"/>
        <end position="657"/>
    </location>
</feature>
<dbReference type="PANTHER" id="PTHR43394">
    <property type="entry name" value="ATP-DEPENDENT PERMEASE MDL1, MITOCHONDRIAL"/>
    <property type="match status" value="1"/>
</dbReference>
<protein>
    <submittedName>
        <fullName evidence="13">Uncharacterized protein</fullName>
    </submittedName>
</protein>
<dbReference type="GO" id="GO:0005524">
    <property type="term" value="F:ATP binding"/>
    <property type="evidence" value="ECO:0007669"/>
    <property type="project" value="UniProtKB-KW"/>
</dbReference>
<evidence type="ECO:0000256" key="8">
    <source>
        <dbReference type="ARBA" id="ARBA00023136"/>
    </source>
</evidence>
<dbReference type="Pfam" id="PF00005">
    <property type="entry name" value="ABC_tran"/>
    <property type="match status" value="1"/>
</dbReference>
<evidence type="ECO:0000256" key="2">
    <source>
        <dbReference type="ARBA" id="ARBA00007577"/>
    </source>
</evidence>
<dbReference type="Proteomes" id="UP001162640">
    <property type="component" value="Unassembled WGS sequence"/>
</dbReference>
<dbReference type="Gene3D" id="1.20.1560.10">
    <property type="entry name" value="ABC transporter type 1, transmembrane domain"/>
    <property type="match status" value="2"/>
</dbReference>
<dbReference type="InterPro" id="IPR003439">
    <property type="entry name" value="ABC_transporter-like_ATP-bd"/>
</dbReference>
<dbReference type="SUPFAM" id="SSF90123">
    <property type="entry name" value="ABC transporter transmembrane region"/>
    <property type="match status" value="1"/>
</dbReference>
<evidence type="ECO:0000259" key="12">
    <source>
        <dbReference type="PROSITE" id="PS50929"/>
    </source>
</evidence>
<evidence type="ECO:0000256" key="6">
    <source>
        <dbReference type="ARBA" id="ARBA00022840"/>
    </source>
</evidence>